<dbReference type="Gene3D" id="3.40.50.10490">
    <property type="entry name" value="Glucose-6-phosphate isomerase like protein, domain 1"/>
    <property type="match status" value="1"/>
</dbReference>
<gene>
    <name evidence="1" type="ORF">NCTC12965_03909</name>
</gene>
<organism evidence="1">
    <name type="scientific">Serratia fonticola</name>
    <dbReference type="NCBI Taxonomy" id="47917"/>
    <lineage>
        <taxon>Bacteria</taxon>
        <taxon>Pseudomonadati</taxon>
        <taxon>Pseudomonadota</taxon>
        <taxon>Gammaproteobacteria</taxon>
        <taxon>Enterobacterales</taxon>
        <taxon>Yersiniaceae</taxon>
        <taxon>Serratia</taxon>
    </lineage>
</organism>
<dbReference type="EMBL" id="CABEEZ010000084">
    <property type="protein sequence ID" value="VTR36251.1"/>
    <property type="molecule type" value="Genomic_DNA"/>
</dbReference>
<protein>
    <submittedName>
        <fullName evidence="1">Putative sugar isomerase, AgaS family</fullName>
    </submittedName>
</protein>
<proteinExistence type="predicted"/>
<keyword evidence="1" id="KW-0413">Isomerase</keyword>
<sequence>MVDPQTLVLLMLSSNRYTERYEQDLWDELQRDGLAKQLVGLGNSPTEKTGQSDLHHADDDIWLLFPICCSPKCWRLKARWRAA</sequence>
<dbReference type="GO" id="GO:0016853">
    <property type="term" value="F:isomerase activity"/>
    <property type="evidence" value="ECO:0007669"/>
    <property type="project" value="UniProtKB-KW"/>
</dbReference>
<dbReference type="AlphaFoldDB" id="A0A4U9V1K8"/>
<name>A0A4U9V1K8_SERFO</name>
<accession>A0A4U9V1K8</accession>
<evidence type="ECO:0000313" key="1">
    <source>
        <dbReference type="EMBL" id="VTR36251.1"/>
    </source>
</evidence>
<reference evidence="1" key="1">
    <citation type="submission" date="2019-05" db="EMBL/GenBank/DDBJ databases">
        <authorList>
            <consortium name="Pathogen Informatics"/>
        </authorList>
    </citation>
    <scope>NUCLEOTIDE SEQUENCE [LARGE SCALE GENOMIC DNA]</scope>
    <source>
        <strain evidence="1">NCTC12965</strain>
    </source>
</reference>